<keyword evidence="1" id="KW-0677">Repeat</keyword>
<evidence type="ECO:0000256" key="1">
    <source>
        <dbReference type="ARBA" id="ARBA00022737"/>
    </source>
</evidence>
<gene>
    <name evidence="2" type="ORF">BT62DRAFT_924947</name>
</gene>
<evidence type="ECO:0000313" key="2">
    <source>
        <dbReference type="EMBL" id="KAG7439062.1"/>
    </source>
</evidence>
<dbReference type="InterPro" id="IPR011989">
    <property type="entry name" value="ARM-like"/>
</dbReference>
<dbReference type="GO" id="GO:0034198">
    <property type="term" value="P:cellular response to amino acid starvation"/>
    <property type="evidence" value="ECO:0007669"/>
    <property type="project" value="TreeGrafter"/>
</dbReference>
<comment type="caution">
    <text evidence="2">The sequence shown here is derived from an EMBL/GenBank/DDBJ whole genome shotgun (WGS) entry which is preliminary data.</text>
</comment>
<evidence type="ECO:0000313" key="3">
    <source>
        <dbReference type="Proteomes" id="UP000812287"/>
    </source>
</evidence>
<dbReference type="GO" id="GO:0005829">
    <property type="term" value="C:cytosol"/>
    <property type="evidence" value="ECO:0007669"/>
    <property type="project" value="TreeGrafter"/>
</dbReference>
<proteinExistence type="predicted"/>
<dbReference type="Proteomes" id="UP000812287">
    <property type="component" value="Unassembled WGS sequence"/>
</dbReference>
<dbReference type="GeneID" id="66106980"/>
<dbReference type="PANTHER" id="PTHR23346">
    <property type="entry name" value="TRANSLATIONAL ACTIVATOR GCN1-RELATED"/>
    <property type="match status" value="1"/>
</dbReference>
<dbReference type="InterPro" id="IPR016024">
    <property type="entry name" value="ARM-type_fold"/>
</dbReference>
<dbReference type="RefSeq" id="XP_043032566.1">
    <property type="nucleotide sequence ID" value="XM_043184683.1"/>
</dbReference>
<accession>A0A9P7VEG1</accession>
<dbReference type="EMBL" id="MU250650">
    <property type="protein sequence ID" value="KAG7439062.1"/>
    <property type="molecule type" value="Genomic_DNA"/>
</dbReference>
<dbReference type="GO" id="GO:0006417">
    <property type="term" value="P:regulation of translation"/>
    <property type="evidence" value="ECO:0007669"/>
    <property type="project" value="TreeGrafter"/>
</dbReference>
<dbReference type="OrthoDB" id="5148094at2759"/>
<keyword evidence="3" id="KW-1185">Reference proteome</keyword>
<reference evidence="2" key="1">
    <citation type="submission" date="2020-11" db="EMBL/GenBank/DDBJ databases">
        <title>Adaptations for nitrogen fixation in a non-lichenized fungal sporocarp promotes dispersal by wood-feeding termites.</title>
        <authorList>
            <consortium name="DOE Joint Genome Institute"/>
            <person name="Koch R.A."/>
            <person name="Yoon G."/>
            <person name="Arayal U."/>
            <person name="Lail K."/>
            <person name="Amirebrahimi M."/>
            <person name="Labutti K."/>
            <person name="Lipzen A."/>
            <person name="Riley R."/>
            <person name="Barry K."/>
            <person name="Henrissat B."/>
            <person name="Grigoriev I.V."/>
            <person name="Herr J.R."/>
            <person name="Aime M.C."/>
        </authorList>
    </citation>
    <scope>NUCLEOTIDE SEQUENCE</scope>
    <source>
        <strain evidence="2">MCA 3950</strain>
    </source>
</reference>
<dbReference type="SUPFAM" id="SSF48371">
    <property type="entry name" value="ARM repeat"/>
    <property type="match status" value="1"/>
</dbReference>
<organism evidence="2 3">
    <name type="scientific">Guyanagaster necrorhizus</name>
    <dbReference type="NCBI Taxonomy" id="856835"/>
    <lineage>
        <taxon>Eukaryota</taxon>
        <taxon>Fungi</taxon>
        <taxon>Dikarya</taxon>
        <taxon>Basidiomycota</taxon>
        <taxon>Agaricomycotina</taxon>
        <taxon>Agaricomycetes</taxon>
        <taxon>Agaricomycetidae</taxon>
        <taxon>Agaricales</taxon>
        <taxon>Marasmiineae</taxon>
        <taxon>Physalacriaceae</taxon>
        <taxon>Guyanagaster</taxon>
    </lineage>
</organism>
<name>A0A9P7VEG1_9AGAR</name>
<dbReference type="PANTHER" id="PTHR23346:SF7">
    <property type="entry name" value="STALLED RIBOSOME SENSOR GCN1"/>
    <property type="match status" value="1"/>
</dbReference>
<dbReference type="Gene3D" id="1.25.10.10">
    <property type="entry name" value="Leucine-rich Repeat Variant"/>
    <property type="match status" value="1"/>
</dbReference>
<protein>
    <submittedName>
        <fullName evidence="2">Uncharacterized protein</fullName>
    </submittedName>
</protein>
<dbReference type="AlphaFoldDB" id="A0A9P7VEG1"/>
<sequence length="365" mass="41149">MDTSGVDQQGTGQRLSEVLCGLRIEHLKGLLSDIITNVQSPTATVQEHFMSLLAMRAERMIIINYLNRCIQQSSITLVGELIFKVSGISEKTCDLDKENVIDASTAESSCYALFCLSIIDTNLESIGDQYFLNRVQEILSKLIKSNNCSFEQQEVWKIPPMLNEKIMKMMSYLLFNIWDSRPLMKLSLCFWKPSGSLESPGMSLQALKEVMDVSSLYFSLYINLTFDYRLVNDIEELNTLMMVLLGWSVYYRQLISAVEDDYKDVYASAIQTIDIFLRSIPKDKLESFVVPLWWSVKSTGALGHFVPGFSVPKAVGPLIPAIIAGLTTSSNEQWEQAAYAIGHLMDYMQDTVIKPFVVSFTGLLI</sequence>
<dbReference type="GO" id="GO:0019887">
    <property type="term" value="F:protein kinase regulator activity"/>
    <property type="evidence" value="ECO:0007669"/>
    <property type="project" value="TreeGrafter"/>
</dbReference>